<name>A0ABS1CHJ2_9GAMM</name>
<accession>A0ABS1CHJ2</accession>
<feature type="region of interest" description="Disordered" evidence="8">
    <location>
        <begin position="1"/>
        <end position="32"/>
    </location>
</feature>
<dbReference type="NCBIfam" id="NF002140">
    <property type="entry name" value="PRK00977.1-4"/>
    <property type="match status" value="1"/>
</dbReference>
<evidence type="ECO:0000256" key="1">
    <source>
        <dbReference type="ARBA" id="ARBA00009998"/>
    </source>
</evidence>
<proteinExistence type="inferred from homology"/>
<keyword evidence="7" id="KW-0175">Coiled coil</keyword>
<feature type="compositionally biased region" description="Low complexity" evidence="8">
    <location>
        <begin position="20"/>
        <end position="29"/>
    </location>
</feature>
<comment type="function">
    <text evidence="6">Bidirectionally degrades single-stranded DNA into large acid-insoluble oligonucleotides, which are then degraded further into small acid-soluble oligonucleotides.</text>
</comment>
<dbReference type="Gene3D" id="1.10.287.1040">
    <property type="entry name" value="Exonuclease VII, small subunit"/>
    <property type="match status" value="1"/>
</dbReference>
<comment type="similarity">
    <text evidence="1 6">Belongs to the XseB family.</text>
</comment>
<dbReference type="EC" id="3.1.11.6" evidence="6"/>
<feature type="compositionally biased region" description="Low complexity" evidence="8">
    <location>
        <begin position="1"/>
        <end position="13"/>
    </location>
</feature>
<dbReference type="SUPFAM" id="SSF116842">
    <property type="entry name" value="XseB-like"/>
    <property type="match status" value="1"/>
</dbReference>
<dbReference type="PANTHER" id="PTHR34137">
    <property type="entry name" value="EXODEOXYRIBONUCLEASE 7 SMALL SUBUNIT"/>
    <property type="match status" value="1"/>
</dbReference>
<evidence type="ECO:0000313" key="9">
    <source>
        <dbReference type="EMBL" id="MBK1631369.1"/>
    </source>
</evidence>
<evidence type="ECO:0000256" key="7">
    <source>
        <dbReference type="SAM" id="Coils"/>
    </source>
</evidence>
<evidence type="ECO:0000256" key="4">
    <source>
        <dbReference type="ARBA" id="ARBA00022801"/>
    </source>
</evidence>
<comment type="catalytic activity">
    <reaction evidence="6">
        <text>Exonucleolytic cleavage in either 5'- to 3'- or 3'- to 5'-direction to yield nucleoside 5'-phosphates.</text>
        <dbReference type="EC" id="3.1.11.6"/>
    </reaction>
</comment>
<gene>
    <name evidence="6" type="primary">xseB</name>
    <name evidence="9" type="ORF">CKO31_11580</name>
</gene>
<dbReference type="HAMAP" id="MF_00337">
    <property type="entry name" value="Exonuc_7_S"/>
    <property type="match status" value="1"/>
</dbReference>
<dbReference type="NCBIfam" id="TIGR01280">
    <property type="entry name" value="xseB"/>
    <property type="match status" value="1"/>
</dbReference>
<dbReference type="RefSeq" id="WP_200237509.1">
    <property type="nucleotide sequence ID" value="NZ_NRRV01000025.1"/>
</dbReference>
<dbReference type="InterPro" id="IPR003761">
    <property type="entry name" value="Exonuc_VII_S"/>
</dbReference>
<keyword evidence="5 6" id="KW-0269">Exonuclease</keyword>
<dbReference type="PANTHER" id="PTHR34137:SF1">
    <property type="entry name" value="EXODEOXYRIBONUCLEASE 7 SMALL SUBUNIT"/>
    <property type="match status" value="1"/>
</dbReference>
<evidence type="ECO:0000256" key="5">
    <source>
        <dbReference type="ARBA" id="ARBA00022839"/>
    </source>
</evidence>
<dbReference type="Pfam" id="PF02609">
    <property type="entry name" value="Exonuc_VII_S"/>
    <property type="match status" value="1"/>
</dbReference>
<dbReference type="InterPro" id="IPR037004">
    <property type="entry name" value="Exonuc_VII_ssu_sf"/>
</dbReference>
<organism evidence="9 10">
    <name type="scientific">Thiohalocapsa halophila</name>
    <dbReference type="NCBI Taxonomy" id="69359"/>
    <lineage>
        <taxon>Bacteria</taxon>
        <taxon>Pseudomonadati</taxon>
        <taxon>Pseudomonadota</taxon>
        <taxon>Gammaproteobacteria</taxon>
        <taxon>Chromatiales</taxon>
        <taxon>Chromatiaceae</taxon>
        <taxon>Thiohalocapsa</taxon>
    </lineage>
</organism>
<reference evidence="9 10" key="1">
    <citation type="journal article" date="2020" name="Microorganisms">
        <title>Osmotic Adaptation and Compatible Solute Biosynthesis of Phototrophic Bacteria as Revealed from Genome Analyses.</title>
        <authorList>
            <person name="Imhoff J.F."/>
            <person name="Rahn T."/>
            <person name="Kunzel S."/>
            <person name="Keller A."/>
            <person name="Neulinger S.C."/>
        </authorList>
    </citation>
    <scope>NUCLEOTIDE SEQUENCE [LARGE SCALE GENOMIC DNA]</scope>
    <source>
        <strain evidence="9 10">DSM 6210</strain>
    </source>
</reference>
<dbReference type="Proteomes" id="UP000748752">
    <property type="component" value="Unassembled WGS sequence"/>
</dbReference>
<sequence length="101" mass="10866">MSNNAATDDNAAPTPDPDAAEPAAITEPPQFERAMEELEALVDRLEGEDLTLEESLLVFERGIGLTRACQQALDAAEQRVRILTEQSETAAPEPFGTNPGE</sequence>
<keyword evidence="4 6" id="KW-0378">Hydrolase</keyword>
<keyword evidence="2 6" id="KW-0963">Cytoplasm</keyword>
<evidence type="ECO:0000313" key="10">
    <source>
        <dbReference type="Proteomes" id="UP000748752"/>
    </source>
</evidence>
<keyword evidence="10" id="KW-1185">Reference proteome</keyword>
<feature type="coiled-coil region" evidence="7">
    <location>
        <begin position="35"/>
        <end position="86"/>
    </location>
</feature>
<evidence type="ECO:0000256" key="8">
    <source>
        <dbReference type="SAM" id="MobiDB-lite"/>
    </source>
</evidence>
<dbReference type="EMBL" id="NRRV01000025">
    <property type="protein sequence ID" value="MBK1631369.1"/>
    <property type="molecule type" value="Genomic_DNA"/>
</dbReference>
<evidence type="ECO:0000256" key="2">
    <source>
        <dbReference type="ARBA" id="ARBA00022490"/>
    </source>
</evidence>
<protein>
    <recommendedName>
        <fullName evidence="6">Exodeoxyribonuclease 7 small subunit</fullName>
        <ecNumber evidence="6">3.1.11.6</ecNumber>
    </recommendedName>
    <alternativeName>
        <fullName evidence="6">Exodeoxyribonuclease VII small subunit</fullName>
        <shortName evidence="6">Exonuclease VII small subunit</shortName>
    </alternativeName>
</protein>
<comment type="subcellular location">
    <subcellularLocation>
        <location evidence="6">Cytoplasm</location>
    </subcellularLocation>
</comment>
<comment type="caution">
    <text evidence="9">The sequence shown here is derived from an EMBL/GenBank/DDBJ whole genome shotgun (WGS) entry which is preliminary data.</text>
</comment>
<comment type="subunit">
    <text evidence="6">Heterooligomer composed of large and small subunits.</text>
</comment>
<evidence type="ECO:0000256" key="3">
    <source>
        <dbReference type="ARBA" id="ARBA00022722"/>
    </source>
</evidence>
<evidence type="ECO:0000256" key="6">
    <source>
        <dbReference type="HAMAP-Rule" id="MF_00337"/>
    </source>
</evidence>
<keyword evidence="3 6" id="KW-0540">Nuclease</keyword>